<evidence type="ECO:0000313" key="1">
    <source>
        <dbReference type="EMBL" id="BBH27028.1"/>
    </source>
</evidence>
<keyword evidence="2" id="KW-1185">Reference proteome</keyword>
<sequence length="458" mass="52255">MDQGNKDVTRYIVHTKGISQQVSRYIRMTSDLYHATLNYVINVCVSHWDEIRGLDTLDAKTYVESLIHSTKNRSALYSSFDRLYYKFPSYLRRDVIMRAIGHVSSFVSNTERYEDIQYARVSNGMRPTKRHAPKFCAGPDIAPSFYKDNMYVPNTDGSLSVKLWNGKDWCYYRIKVKSSDAHYISKKMADGWKMASPSLVRSFGHWVFAYVLTRKKTSLRENVNVIVGVDLGIGNDAVCSAMLPDGTVTARRFIRLAGEKDRLEHLRHRKRGIRAQSGRYASLSHINTKILGTNMNIACQTAHQIAAFAEEVHADAVVFEHLSRNFRGSEKTAQWRKMEVFHKTCGMLHRIGIRYATVSPKYTSRLAFDGSGRVKRGHEISENTPYDVCQFKSGKMYNCDLNASYNIGARYLMRLLKSTLVETEWSRVTAKVPDAAKRTKITLSVYRQALAVCSAPEE</sequence>
<dbReference type="RefSeq" id="WP_125119798.1">
    <property type="nucleotide sequence ID" value="NZ_AP019309.1"/>
</dbReference>
<reference evidence="1 2" key="1">
    <citation type="submission" date="2018-11" db="EMBL/GenBank/DDBJ databases">
        <title>Novel Erysipelotrichaceae bacterium isolated from small intestine of a swine.</title>
        <authorList>
            <person name="Kim J.S."/>
            <person name="Choe H."/>
            <person name="Lee Y.R."/>
            <person name="Kim K.M."/>
            <person name="Park D.S."/>
        </authorList>
    </citation>
    <scope>NUCLEOTIDE SEQUENCE [LARGE SCALE GENOMIC DNA]</scope>
    <source>
        <strain evidence="1 2">SG0102</strain>
    </source>
</reference>
<dbReference type="InParanoid" id="A0A3G9JRR1"/>
<organism evidence="1 2">
    <name type="scientific">Intestinibaculum porci</name>
    <dbReference type="NCBI Taxonomy" id="2487118"/>
    <lineage>
        <taxon>Bacteria</taxon>
        <taxon>Bacillati</taxon>
        <taxon>Bacillota</taxon>
        <taxon>Erysipelotrichia</taxon>
        <taxon>Erysipelotrichales</taxon>
        <taxon>Erysipelotrichaceae</taxon>
        <taxon>Intestinibaculum</taxon>
    </lineage>
</organism>
<evidence type="ECO:0000313" key="2">
    <source>
        <dbReference type="Proteomes" id="UP000268059"/>
    </source>
</evidence>
<dbReference type="Proteomes" id="UP000268059">
    <property type="component" value="Chromosome"/>
</dbReference>
<protein>
    <recommendedName>
        <fullName evidence="3">Transposase</fullName>
    </recommendedName>
</protein>
<evidence type="ECO:0008006" key="3">
    <source>
        <dbReference type="Google" id="ProtNLM"/>
    </source>
</evidence>
<dbReference type="OrthoDB" id="1639491at2"/>
<dbReference type="AlphaFoldDB" id="A0A3G9JRR1"/>
<dbReference type="EMBL" id="AP019309">
    <property type="protein sequence ID" value="BBH27028.1"/>
    <property type="molecule type" value="Genomic_DNA"/>
</dbReference>
<proteinExistence type="predicted"/>
<dbReference type="KEGG" id="ebm:SG0102_19620"/>
<accession>A0A3G9JRR1</accession>
<gene>
    <name evidence="1" type="ORF">SG0102_19620</name>
</gene>
<name>A0A3G9JRR1_9FIRM</name>